<keyword evidence="3" id="KW-1185">Reference proteome</keyword>
<proteinExistence type="predicted"/>
<dbReference type="STRING" id="655355.SAMN05216283_101589"/>
<accession>A0A1I2C2V3</accession>
<dbReference type="InterPro" id="IPR016181">
    <property type="entry name" value="Acyl_CoA_acyltransferase"/>
</dbReference>
<dbReference type="PANTHER" id="PTHR43072">
    <property type="entry name" value="N-ACETYLTRANSFERASE"/>
    <property type="match status" value="1"/>
</dbReference>
<keyword evidence="2" id="KW-0808">Transferase</keyword>
<feature type="domain" description="N-acetyltransferase" evidence="1">
    <location>
        <begin position="5"/>
        <end position="175"/>
    </location>
</feature>
<name>A0A1I2C2V3_9BACT</name>
<dbReference type="PANTHER" id="PTHR43072:SF8">
    <property type="entry name" value="ACYLTRANSFERASE FABY-RELATED"/>
    <property type="match status" value="1"/>
</dbReference>
<dbReference type="GO" id="GO:0016747">
    <property type="term" value="F:acyltransferase activity, transferring groups other than amino-acyl groups"/>
    <property type="evidence" value="ECO:0007669"/>
    <property type="project" value="InterPro"/>
</dbReference>
<dbReference type="Gene3D" id="3.40.630.30">
    <property type="match status" value="1"/>
</dbReference>
<dbReference type="InterPro" id="IPR000182">
    <property type="entry name" value="GNAT_dom"/>
</dbReference>
<sequence length="201" mass="23486">MENKCCIRIAKLEDAPEILEIYKPFITDTAVTFEEEVPTVEELKNRIEAILLQDPFLVCEYKGQVVGYAYASSYRSRAAYRWNRETSVYIHPQFRRKNIARHLYNTLIGIAKMQGYVQLYGVITLPNPGSVALHEAFGFKQLTVYHKVGFKLERWHDVGWWMLTLEDNLLKKPADPIPFSSIRKKDQIALLLEESWFELEI</sequence>
<dbReference type="RefSeq" id="WP_212733390.1">
    <property type="nucleotide sequence ID" value="NZ_FONW01000001.1"/>
</dbReference>
<dbReference type="AlphaFoldDB" id="A0A1I2C2V3"/>
<dbReference type="EMBL" id="FONW01000001">
    <property type="protein sequence ID" value="SFE62657.1"/>
    <property type="molecule type" value="Genomic_DNA"/>
</dbReference>
<organism evidence="2 3">
    <name type="scientific">Sunxiuqinia elliptica</name>
    <dbReference type="NCBI Taxonomy" id="655355"/>
    <lineage>
        <taxon>Bacteria</taxon>
        <taxon>Pseudomonadati</taxon>
        <taxon>Bacteroidota</taxon>
        <taxon>Bacteroidia</taxon>
        <taxon>Marinilabiliales</taxon>
        <taxon>Prolixibacteraceae</taxon>
        <taxon>Sunxiuqinia</taxon>
    </lineage>
</organism>
<evidence type="ECO:0000259" key="1">
    <source>
        <dbReference type="PROSITE" id="PS51186"/>
    </source>
</evidence>
<protein>
    <submittedName>
        <fullName evidence="2">Phosphinothricin acetyltransferase</fullName>
    </submittedName>
</protein>
<gene>
    <name evidence="2" type="ORF">SAMN05216283_101589</name>
</gene>
<dbReference type="Proteomes" id="UP000198964">
    <property type="component" value="Unassembled WGS sequence"/>
</dbReference>
<dbReference type="CDD" id="cd04301">
    <property type="entry name" value="NAT_SF"/>
    <property type="match status" value="1"/>
</dbReference>
<dbReference type="SUPFAM" id="SSF55729">
    <property type="entry name" value="Acyl-CoA N-acyltransferases (Nat)"/>
    <property type="match status" value="1"/>
</dbReference>
<evidence type="ECO:0000313" key="3">
    <source>
        <dbReference type="Proteomes" id="UP000198964"/>
    </source>
</evidence>
<evidence type="ECO:0000313" key="2">
    <source>
        <dbReference type="EMBL" id="SFE62657.1"/>
    </source>
</evidence>
<dbReference type="PROSITE" id="PS51186">
    <property type="entry name" value="GNAT"/>
    <property type="match status" value="1"/>
</dbReference>
<dbReference type="Pfam" id="PF13420">
    <property type="entry name" value="Acetyltransf_4"/>
    <property type="match status" value="1"/>
</dbReference>
<reference evidence="2 3" key="1">
    <citation type="submission" date="2016-10" db="EMBL/GenBank/DDBJ databases">
        <authorList>
            <person name="de Groot N.N."/>
        </authorList>
    </citation>
    <scope>NUCLEOTIDE SEQUENCE [LARGE SCALE GENOMIC DNA]</scope>
    <source>
        <strain evidence="2 3">CGMCC 1.9156</strain>
    </source>
</reference>